<name>A0A317XLR6_9BASI</name>
<dbReference type="InParanoid" id="A0A317XLR6"/>
<feature type="compositionally biased region" description="Basic and acidic residues" evidence="1">
    <location>
        <begin position="101"/>
        <end position="117"/>
    </location>
</feature>
<dbReference type="AlphaFoldDB" id="A0A317XLR6"/>
<dbReference type="OrthoDB" id="2506317at2759"/>
<keyword evidence="3" id="KW-1185">Reference proteome</keyword>
<dbReference type="Proteomes" id="UP000246740">
    <property type="component" value="Unassembled WGS sequence"/>
</dbReference>
<feature type="compositionally biased region" description="Low complexity" evidence="1">
    <location>
        <begin position="182"/>
        <end position="201"/>
    </location>
</feature>
<evidence type="ECO:0000256" key="1">
    <source>
        <dbReference type="SAM" id="MobiDB-lite"/>
    </source>
</evidence>
<organism evidence="2 3">
    <name type="scientific">Testicularia cyperi</name>
    <dbReference type="NCBI Taxonomy" id="1882483"/>
    <lineage>
        <taxon>Eukaryota</taxon>
        <taxon>Fungi</taxon>
        <taxon>Dikarya</taxon>
        <taxon>Basidiomycota</taxon>
        <taxon>Ustilaginomycotina</taxon>
        <taxon>Ustilaginomycetes</taxon>
        <taxon>Ustilaginales</taxon>
        <taxon>Anthracoideaceae</taxon>
        <taxon>Testicularia</taxon>
    </lineage>
</organism>
<feature type="region of interest" description="Disordered" evidence="1">
    <location>
        <begin position="101"/>
        <end position="210"/>
    </location>
</feature>
<sequence>MSSARLSSAQPPSQGNSTPAVSTSSSNTNTLYALASRVPMVKSPSISVPPPITLPQDLHPLPPDIAAYFVYPFSLESYVLDPNTPSSTTIEKLHERHRQYLEAREQQKQDRQREALRRLAPGWDGGQTGVLQPTSKQPPNPAQSPPTSADQTQQPMLQQPSGISGTSADAQERTPLDDLADHLAQLDAMSSSRPSALSPTSNGYASYPPS</sequence>
<reference evidence="2 3" key="1">
    <citation type="journal article" date="2018" name="Mol. Biol. Evol.">
        <title>Broad Genomic Sampling Reveals a Smut Pathogenic Ancestry of the Fungal Clade Ustilaginomycotina.</title>
        <authorList>
            <person name="Kijpornyongpan T."/>
            <person name="Mondo S.J."/>
            <person name="Barry K."/>
            <person name="Sandor L."/>
            <person name="Lee J."/>
            <person name="Lipzen A."/>
            <person name="Pangilinan J."/>
            <person name="LaButti K."/>
            <person name="Hainaut M."/>
            <person name="Henrissat B."/>
            <person name="Grigoriev I.V."/>
            <person name="Spatafora J.W."/>
            <person name="Aime M.C."/>
        </authorList>
    </citation>
    <scope>NUCLEOTIDE SEQUENCE [LARGE SCALE GENOMIC DNA]</scope>
    <source>
        <strain evidence="2 3">MCA 3645</strain>
    </source>
</reference>
<feature type="compositionally biased region" description="Basic and acidic residues" evidence="1">
    <location>
        <begin position="170"/>
        <end position="181"/>
    </location>
</feature>
<dbReference type="EMBL" id="KZ819196">
    <property type="protein sequence ID" value="PWY99011.1"/>
    <property type="molecule type" value="Genomic_DNA"/>
</dbReference>
<accession>A0A317XLR6</accession>
<protein>
    <submittedName>
        <fullName evidence="2">Uncharacterized protein</fullName>
    </submittedName>
</protein>
<evidence type="ECO:0000313" key="2">
    <source>
        <dbReference type="EMBL" id="PWY99011.1"/>
    </source>
</evidence>
<gene>
    <name evidence="2" type="ORF">BCV70DRAFT_201230</name>
</gene>
<feature type="compositionally biased region" description="Polar residues" evidence="1">
    <location>
        <begin position="145"/>
        <end position="169"/>
    </location>
</feature>
<feature type="region of interest" description="Disordered" evidence="1">
    <location>
        <begin position="1"/>
        <end position="26"/>
    </location>
</feature>
<evidence type="ECO:0000313" key="3">
    <source>
        <dbReference type="Proteomes" id="UP000246740"/>
    </source>
</evidence>
<proteinExistence type="predicted"/>